<dbReference type="InterPro" id="IPR017972">
    <property type="entry name" value="Cyt_P450_CS"/>
</dbReference>
<evidence type="ECO:0000256" key="3">
    <source>
        <dbReference type="ARBA" id="ARBA00022723"/>
    </source>
</evidence>
<dbReference type="PANTHER" id="PTHR24287">
    <property type="entry name" value="P450, PUTATIVE (EUROFUNG)-RELATED"/>
    <property type="match status" value="1"/>
</dbReference>
<keyword evidence="4 7" id="KW-0560">Oxidoreductase</keyword>
<evidence type="ECO:0000313" key="10">
    <source>
        <dbReference type="Proteomes" id="UP001590951"/>
    </source>
</evidence>
<dbReference type="EMBL" id="JBHFEH010000060">
    <property type="protein sequence ID" value="KAL2049643.1"/>
    <property type="molecule type" value="Genomic_DNA"/>
</dbReference>
<keyword evidence="7" id="KW-0349">Heme</keyword>
<accession>A0ABR4B1N1</accession>
<evidence type="ECO:0008006" key="11">
    <source>
        <dbReference type="Google" id="ProtNLM"/>
    </source>
</evidence>
<keyword evidence="10" id="KW-1185">Reference proteome</keyword>
<dbReference type="Proteomes" id="UP001590951">
    <property type="component" value="Unassembled WGS sequence"/>
</dbReference>
<organism evidence="9 10">
    <name type="scientific">Lepraria finkii</name>
    <dbReference type="NCBI Taxonomy" id="1340010"/>
    <lineage>
        <taxon>Eukaryota</taxon>
        <taxon>Fungi</taxon>
        <taxon>Dikarya</taxon>
        <taxon>Ascomycota</taxon>
        <taxon>Pezizomycotina</taxon>
        <taxon>Lecanoromycetes</taxon>
        <taxon>OSLEUM clade</taxon>
        <taxon>Lecanoromycetidae</taxon>
        <taxon>Lecanorales</taxon>
        <taxon>Lecanorineae</taxon>
        <taxon>Stereocaulaceae</taxon>
        <taxon>Lepraria</taxon>
    </lineage>
</organism>
<evidence type="ECO:0000256" key="6">
    <source>
        <dbReference type="ARBA" id="ARBA00023033"/>
    </source>
</evidence>
<keyword evidence="8" id="KW-1133">Transmembrane helix</keyword>
<evidence type="ECO:0000313" key="9">
    <source>
        <dbReference type="EMBL" id="KAL2049643.1"/>
    </source>
</evidence>
<reference evidence="9 10" key="1">
    <citation type="submission" date="2024-09" db="EMBL/GenBank/DDBJ databases">
        <title>Rethinking Asexuality: The Enigmatic Case of Functional Sexual Genes in Lepraria (Stereocaulaceae).</title>
        <authorList>
            <person name="Doellman M."/>
            <person name="Sun Y."/>
            <person name="Barcenas-Pena A."/>
            <person name="Lumbsch H.T."/>
            <person name="Grewe F."/>
        </authorList>
    </citation>
    <scope>NUCLEOTIDE SEQUENCE [LARGE SCALE GENOMIC DNA]</scope>
    <source>
        <strain evidence="9 10">Grewe 0041</strain>
    </source>
</reference>
<proteinExistence type="inferred from homology"/>
<keyword evidence="8" id="KW-0472">Membrane</keyword>
<dbReference type="InterPro" id="IPR001128">
    <property type="entry name" value="Cyt_P450"/>
</dbReference>
<evidence type="ECO:0000256" key="1">
    <source>
        <dbReference type="ARBA" id="ARBA00001971"/>
    </source>
</evidence>
<dbReference type="PANTHER" id="PTHR24287:SF18">
    <property type="entry name" value="CYTOCHROME P450 MONOOXYGENASE APDE-RELATED"/>
    <property type="match status" value="1"/>
</dbReference>
<dbReference type="InterPro" id="IPR036396">
    <property type="entry name" value="Cyt_P450_sf"/>
</dbReference>
<feature type="transmembrane region" description="Helical" evidence="8">
    <location>
        <begin position="16"/>
        <end position="35"/>
    </location>
</feature>
<keyword evidence="6 7" id="KW-0503">Monooxygenase</keyword>
<dbReference type="InterPro" id="IPR047146">
    <property type="entry name" value="Cyt_P450_E_CYP52_fungi"/>
</dbReference>
<gene>
    <name evidence="9" type="ORF">ABVK25_010103</name>
</gene>
<keyword evidence="8" id="KW-0812">Transmembrane</keyword>
<evidence type="ECO:0000256" key="7">
    <source>
        <dbReference type="RuleBase" id="RU000461"/>
    </source>
</evidence>
<name>A0ABR4B1N1_9LECA</name>
<evidence type="ECO:0000256" key="5">
    <source>
        <dbReference type="ARBA" id="ARBA00023004"/>
    </source>
</evidence>
<sequence length="517" mass="58728">MAHNTLREQDLSSGLTSIRLVIVLAFVSFCIYRYVLKATKYRKETEFGEKNGCKPPTSVLAYKWPLALDVVKRGFRAGRQKKLLSLFTDYWGFLGSTVELTILGGTGYATMDPDNIEAVLSTRFEDFHLGPRNLAMSAMIGEGIFTQDGPAWKHSRELLRRQFVRMQYQNLEGFREHVENLVGSLSDSRGIIDLQPHFYRLTLNTTIAMILGQSVESFNHEMGDLFSNSFNKASLITATRVRLGDLYFLYAPRGFFAACKTVKSYTEQFVRDALQQDRDSMKSSDKYTFINDLYSEHHQDIRLVRDQVINVLIAGRDTTAATMSYAFRLLVRYPNVLKKLRSEVESVLGQDKDVTRAYIQRMPYLQMVLKETLRLYPPVPINTRFCKQATTLPLGGGPDGRSPILIRPGMPVAYSVYHMQRRKDIYGPDAGSFLPERWERSELADLKWGYLPFNGGPRLCLGKDFGLMLASYGIARIIQAFPKIELAPGEIWEEPGTERQHLTLTLSNADGCKVLLA</sequence>
<protein>
    <recommendedName>
        <fullName evidence="11">Cytochrome P450</fullName>
    </recommendedName>
</protein>
<comment type="similarity">
    <text evidence="2 7">Belongs to the cytochrome P450 family.</text>
</comment>
<keyword evidence="5 7" id="KW-0408">Iron</keyword>
<dbReference type="PRINTS" id="PR01239">
    <property type="entry name" value="EP450IICYP52"/>
</dbReference>
<evidence type="ECO:0000256" key="8">
    <source>
        <dbReference type="SAM" id="Phobius"/>
    </source>
</evidence>
<keyword evidence="3 7" id="KW-0479">Metal-binding</keyword>
<dbReference type="Gene3D" id="1.10.630.10">
    <property type="entry name" value="Cytochrome P450"/>
    <property type="match status" value="1"/>
</dbReference>
<dbReference type="Pfam" id="PF00067">
    <property type="entry name" value="p450"/>
    <property type="match status" value="1"/>
</dbReference>
<dbReference type="InterPro" id="IPR002974">
    <property type="entry name" value="Cyt_P450_E_CYP52_ascomycetes"/>
</dbReference>
<dbReference type="PROSITE" id="PS00086">
    <property type="entry name" value="CYTOCHROME_P450"/>
    <property type="match status" value="1"/>
</dbReference>
<comment type="cofactor">
    <cofactor evidence="1">
        <name>heme</name>
        <dbReference type="ChEBI" id="CHEBI:30413"/>
    </cofactor>
</comment>
<dbReference type="SUPFAM" id="SSF48264">
    <property type="entry name" value="Cytochrome P450"/>
    <property type="match status" value="1"/>
</dbReference>
<dbReference type="PRINTS" id="PR00385">
    <property type="entry name" value="P450"/>
</dbReference>
<evidence type="ECO:0000256" key="4">
    <source>
        <dbReference type="ARBA" id="ARBA00023002"/>
    </source>
</evidence>
<comment type="caution">
    <text evidence="9">The sequence shown here is derived from an EMBL/GenBank/DDBJ whole genome shotgun (WGS) entry which is preliminary data.</text>
</comment>
<evidence type="ECO:0000256" key="2">
    <source>
        <dbReference type="ARBA" id="ARBA00010617"/>
    </source>
</evidence>
<dbReference type="CDD" id="cd11063">
    <property type="entry name" value="CYP52"/>
    <property type="match status" value="1"/>
</dbReference>